<feature type="region of interest" description="Disordered" evidence="1">
    <location>
        <begin position="435"/>
        <end position="564"/>
    </location>
</feature>
<dbReference type="EMBL" id="CACVKT020000572">
    <property type="protein sequence ID" value="CAC5360777.1"/>
    <property type="molecule type" value="Genomic_DNA"/>
</dbReference>
<dbReference type="OrthoDB" id="6108017at2759"/>
<feature type="compositionally biased region" description="Polar residues" evidence="1">
    <location>
        <begin position="86"/>
        <end position="117"/>
    </location>
</feature>
<feature type="compositionally biased region" description="Polar residues" evidence="1">
    <location>
        <begin position="318"/>
        <end position="334"/>
    </location>
</feature>
<feature type="region of interest" description="Disordered" evidence="1">
    <location>
        <begin position="650"/>
        <end position="806"/>
    </location>
</feature>
<keyword evidence="3" id="KW-1185">Reference proteome</keyword>
<feature type="compositionally biased region" description="Polar residues" evidence="1">
    <location>
        <begin position="163"/>
        <end position="180"/>
    </location>
</feature>
<gene>
    <name evidence="2" type="ORF">MCOR_3144</name>
</gene>
<name>A0A6J8A5P7_MYTCO</name>
<feature type="compositionally biased region" description="Polar residues" evidence="1">
    <location>
        <begin position="344"/>
        <end position="362"/>
    </location>
</feature>
<feature type="compositionally biased region" description="Polar residues" evidence="1">
    <location>
        <begin position="206"/>
        <end position="218"/>
    </location>
</feature>
<feature type="compositionally biased region" description="Basic and acidic residues" evidence="1">
    <location>
        <begin position="650"/>
        <end position="701"/>
    </location>
</feature>
<dbReference type="AlphaFoldDB" id="A0A6J8A5P7"/>
<organism evidence="2 3">
    <name type="scientific">Mytilus coruscus</name>
    <name type="common">Sea mussel</name>
    <dbReference type="NCBI Taxonomy" id="42192"/>
    <lineage>
        <taxon>Eukaryota</taxon>
        <taxon>Metazoa</taxon>
        <taxon>Spiralia</taxon>
        <taxon>Lophotrochozoa</taxon>
        <taxon>Mollusca</taxon>
        <taxon>Bivalvia</taxon>
        <taxon>Autobranchia</taxon>
        <taxon>Pteriomorphia</taxon>
        <taxon>Mytilida</taxon>
        <taxon>Mytiloidea</taxon>
        <taxon>Mytilidae</taxon>
        <taxon>Mytilinae</taxon>
        <taxon>Mytilus</taxon>
    </lineage>
</organism>
<feature type="compositionally biased region" description="Basic and acidic residues" evidence="1">
    <location>
        <begin position="771"/>
        <end position="785"/>
    </location>
</feature>
<accession>A0A6J8A5P7</accession>
<evidence type="ECO:0000313" key="3">
    <source>
        <dbReference type="Proteomes" id="UP000507470"/>
    </source>
</evidence>
<evidence type="ECO:0000256" key="1">
    <source>
        <dbReference type="SAM" id="MobiDB-lite"/>
    </source>
</evidence>
<feature type="compositionally biased region" description="Acidic residues" evidence="1">
    <location>
        <begin position="509"/>
        <end position="518"/>
    </location>
</feature>
<protein>
    <submittedName>
        <fullName evidence="2">Uncharacterized protein</fullName>
    </submittedName>
</protein>
<feature type="compositionally biased region" description="Low complexity" evidence="1">
    <location>
        <begin position="369"/>
        <end position="405"/>
    </location>
</feature>
<reference evidence="2 3" key="1">
    <citation type="submission" date="2020-06" db="EMBL/GenBank/DDBJ databases">
        <authorList>
            <person name="Li R."/>
            <person name="Bekaert M."/>
        </authorList>
    </citation>
    <scope>NUCLEOTIDE SEQUENCE [LARGE SCALE GENOMIC DNA]</scope>
    <source>
        <strain evidence="3">wild</strain>
    </source>
</reference>
<sequence>MNGQLQYRGLPAPPHEAVIFEGDGMPPPCPREMYSQAGVYDVIPGDPHNQRRQKKPATPQRSPSTRLSSQSVQDDVFTDHPHSPRQHTSQQQFTHHPQQSNIAHQQQILRQQPASPKTKQKHMSHPDPSQSKPFSYFGSAGPAPLVHRHSEGQLQYRTERSPSDSNYEQVNNYHNGQTRTGYEHMSPSYYREPQMGGGIGHHSGSPVLQRQSSLTRKASLSPVMSRRHESPKTSNQRASGQRGPPSFPAPTAPGYVRPVSPPLPPHPVGYDQPPPPPPIEKIPGHQSVTSFELGRKKRQSGETDINRNQVQDPHLQYPRQQSTEGYSPLQSQQGYYPGHHTDPYSPTHQQHNTGLVYQQQQPYGAGSPQQQQYYNQQQQQYNQQQQQYIQQQQQHIQQQQYTQQQMSSQVPYTPPVQPVSGGGLADQLIKVKLKSKSVSEGSEEKKAGELAAELGKVKLKPAKPKENMSPPPEKKEESPAGFLTKLKPTGAKPWEKDNSPEQIPQQEVVIEEQFDEDYFPPPPPDLEELSSPEPVNGFQTTPTSSKPQQKKENHKSGGGAPSLSKMADIEIDLNNIDYNQIPGYTPITAAVPNWKRDMIEKKNQEKVEEYIEYLKRKEMQLRRQKEEQEKWKNVPEWKRKILMEKAQLKQNEDFEMDEARKQKEKKKFESPDQVKLKPVKPKSESQLKETLPETMDTKPLQEIKQNIPALETKKPEVLKTIQTKNIVLVETDKLPPPPPPAVVEKPKKSTPDPDLPPPPPPPDVMDDGEREEERRRREEKRREIEAQMDQEEDSGKNVRKVSLKKK</sequence>
<feature type="compositionally biased region" description="Basic residues" evidence="1">
    <location>
        <begin position="797"/>
        <end position="806"/>
    </location>
</feature>
<feature type="region of interest" description="Disordered" evidence="1">
    <location>
        <begin position="1"/>
        <end position="421"/>
    </location>
</feature>
<proteinExistence type="predicted"/>
<evidence type="ECO:0000313" key="2">
    <source>
        <dbReference type="EMBL" id="CAC5360777.1"/>
    </source>
</evidence>
<feature type="compositionally biased region" description="Pro residues" evidence="1">
    <location>
        <begin position="753"/>
        <end position="763"/>
    </location>
</feature>
<feature type="compositionally biased region" description="Polar residues" evidence="1">
    <location>
        <begin position="59"/>
        <end position="73"/>
    </location>
</feature>
<dbReference type="Proteomes" id="UP000507470">
    <property type="component" value="Unassembled WGS sequence"/>
</dbReference>
<feature type="compositionally biased region" description="Polar residues" evidence="1">
    <location>
        <begin position="537"/>
        <end position="547"/>
    </location>
</feature>
<feature type="compositionally biased region" description="Pro residues" evidence="1">
    <location>
        <begin position="259"/>
        <end position="280"/>
    </location>
</feature>